<organism evidence="1 2">
    <name type="scientific">Bosea caraganae</name>
    <dbReference type="NCBI Taxonomy" id="2763117"/>
    <lineage>
        <taxon>Bacteria</taxon>
        <taxon>Pseudomonadati</taxon>
        <taxon>Pseudomonadota</taxon>
        <taxon>Alphaproteobacteria</taxon>
        <taxon>Hyphomicrobiales</taxon>
        <taxon>Boseaceae</taxon>
        <taxon>Bosea</taxon>
    </lineage>
</organism>
<name>A0A370L752_9HYPH</name>
<proteinExistence type="predicted"/>
<dbReference type="Proteomes" id="UP000255207">
    <property type="component" value="Unassembled WGS sequence"/>
</dbReference>
<reference evidence="2" key="1">
    <citation type="submission" date="2018-07" db="EMBL/GenBank/DDBJ databases">
        <authorList>
            <person name="Safronova V.I."/>
            <person name="Chirak E.R."/>
            <person name="Sazanova A.L."/>
        </authorList>
    </citation>
    <scope>NUCLEOTIDE SEQUENCE [LARGE SCALE GENOMIC DNA]</scope>
    <source>
        <strain evidence="2">RCAM04685</strain>
    </source>
</reference>
<protein>
    <submittedName>
        <fullName evidence="1">Uncharacterized protein</fullName>
    </submittedName>
</protein>
<dbReference type="AlphaFoldDB" id="A0A370L752"/>
<comment type="caution">
    <text evidence="1">The sequence shown here is derived from an EMBL/GenBank/DDBJ whole genome shotgun (WGS) entry which is preliminary data.</text>
</comment>
<dbReference type="EMBL" id="QQTP01000005">
    <property type="protein sequence ID" value="RDJ25432.1"/>
    <property type="molecule type" value="Genomic_DNA"/>
</dbReference>
<sequence>MCQVPPCPLGSYTIVAENKRLGSVGKLAIDPGTPAELRKLLDGTRPYYTGLSIDGRLWLSAGESPTATIQARRAIPGQWKP</sequence>
<keyword evidence="2" id="KW-1185">Reference proteome</keyword>
<evidence type="ECO:0000313" key="1">
    <source>
        <dbReference type="EMBL" id="RDJ25432.1"/>
    </source>
</evidence>
<evidence type="ECO:0000313" key="2">
    <source>
        <dbReference type="Proteomes" id="UP000255207"/>
    </source>
</evidence>
<accession>A0A370L752</accession>
<gene>
    <name evidence="1" type="ORF">DWE98_11940</name>
</gene>